<evidence type="ECO:0000313" key="4">
    <source>
        <dbReference type="EMBL" id="KAF2888080.1"/>
    </source>
</evidence>
<proteinExistence type="predicted"/>
<comment type="subcellular location">
    <subcellularLocation>
        <location evidence="1">Nucleus</location>
    </subcellularLocation>
</comment>
<dbReference type="SUPFAM" id="SSF46689">
    <property type="entry name" value="Homeodomain-like"/>
    <property type="match status" value="1"/>
</dbReference>
<dbReference type="EMBL" id="VTPC01080097">
    <property type="protein sequence ID" value="KAF2888080.1"/>
    <property type="molecule type" value="Genomic_DNA"/>
</dbReference>
<feature type="domain" description="HTH CENPB-type" evidence="3">
    <location>
        <begin position="101"/>
        <end position="176"/>
    </location>
</feature>
<accession>A0A8K0CIY6</accession>
<sequence length="546" mass="61647">MLVHKYGILYHCPTSGRTMVHSIKFSCSNTRPEDFLGLICFVIDTEIFVVYQMTRKYSTIDLQNAIDEVRSGAGVRTTERKYGIPHGTFMDKLHGKTSVNVRKGPSTILTNAEEELLVLWLKAMAKKGIPVSVRQVQDAVQQIIQEDNRKTSFTNDRPGRKWVQLFFMRHPDVSLRKAEVIGVPRALVTERATAFTAATEHVIQNGFRKCGLFPFEANAIDYAKCMSDASRIIDKPCQFEPQHLLYLESVFPSGRILQFRESGEEWLGDDSAKELFYVWKKIKNIVAPSTGNEGQPATTEQEDHHLVITSTQGTQTSHVNEVTENALCGPEVTPKMFSRASSEISPAFSNSLVWPSESPVKKLNSRKKINGEWDKYWKERRETAASKAQKKKRKVGKKEKEMFISSESEDERELANSLGCKQLLDKMYSSESETDLADLMAPENTGESFEIFDVKATDFILAEFPTEGGSVARYAAQILIVNDDEVQVSCLRRSLKMKGKFIFPVVPDVSTISKTQVKQKLNPIFCGGTKRQQSAVSFDFEIETFQ</sequence>
<name>A0A8K0CIY6_IGNLU</name>
<dbReference type="Gene3D" id="1.10.10.60">
    <property type="entry name" value="Homeodomain-like"/>
    <property type="match status" value="1"/>
</dbReference>
<comment type="caution">
    <text evidence="4">The sequence shown here is derived from an EMBL/GenBank/DDBJ whole genome shotgun (WGS) entry which is preliminary data.</text>
</comment>
<dbReference type="Proteomes" id="UP000801492">
    <property type="component" value="Unassembled WGS sequence"/>
</dbReference>
<dbReference type="Pfam" id="PF03221">
    <property type="entry name" value="HTH_Tnp_Tc5"/>
    <property type="match status" value="1"/>
</dbReference>
<dbReference type="OrthoDB" id="71166at2759"/>
<dbReference type="InterPro" id="IPR006600">
    <property type="entry name" value="HTH_CenpB_DNA-bd_dom"/>
</dbReference>
<dbReference type="GO" id="GO:0005634">
    <property type="term" value="C:nucleus"/>
    <property type="evidence" value="ECO:0007669"/>
    <property type="project" value="UniProtKB-SubCell"/>
</dbReference>
<protein>
    <recommendedName>
        <fullName evidence="3">HTH CENPB-type domain-containing protein</fullName>
    </recommendedName>
</protein>
<dbReference type="GO" id="GO:0003677">
    <property type="term" value="F:DNA binding"/>
    <property type="evidence" value="ECO:0007669"/>
    <property type="project" value="UniProtKB-KW"/>
</dbReference>
<evidence type="ECO:0000259" key="3">
    <source>
        <dbReference type="PROSITE" id="PS51253"/>
    </source>
</evidence>
<keyword evidence="2" id="KW-0238">DNA-binding</keyword>
<dbReference type="AlphaFoldDB" id="A0A8K0CIY6"/>
<evidence type="ECO:0000313" key="5">
    <source>
        <dbReference type="Proteomes" id="UP000801492"/>
    </source>
</evidence>
<reference evidence="4" key="1">
    <citation type="submission" date="2019-08" db="EMBL/GenBank/DDBJ databases">
        <title>The genome of the North American firefly Photinus pyralis.</title>
        <authorList>
            <consortium name="Photinus pyralis genome working group"/>
            <person name="Fallon T.R."/>
            <person name="Sander Lower S.E."/>
            <person name="Weng J.-K."/>
        </authorList>
    </citation>
    <scope>NUCLEOTIDE SEQUENCE</scope>
    <source>
        <strain evidence="4">TRF0915ILg1</strain>
        <tissue evidence="4">Whole body</tissue>
    </source>
</reference>
<evidence type="ECO:0000256" key="2">
    <source>
        <dbReference type="ARBA" id="ARBA00023125"/>
    </source>
</evidence>
<keyword evidence="5" id="KW-1185">Reference proteome</keyword>
<gene>
    <name evidence="4" type="ORF">ILUMI_18093</name>
</gene>
<dbReference type="PROSITE" id="PS51253">
    <property type="entry name" value="HTH_CENPB"/>
    <property type="match status" value="1"/>
</dbReference>
<dbReference type="InterPro" id="IPR009057">
    <property type="entry name" value="Homeodomain-like_sf"/>
</dbReference>
<organism evidence="4 5">
    <name type="scientific">Ignelater luminosus</name>
    <name type="common">Cucubano</name>
    <name type="synonym">Pyrophorus luminosus</name>
    <dbReference type="NCBI Taxonomy" id="2038154"/>
    <lineage>
        <taxon>Eukaryota</taxon>
        <taxon>Metazoa</taxon>
        <taxon>Ecdysozoa</taxon>
        <taxon>Arthropoda</taxon>
        <taxon>Hexapoda</taxon>
        <taxon>Insecta</taxon>
        <taxon>Pterygota</taxon>
        <taxon>Neoptera</taxon>
        <taxon>Endopterygota</taxon>
        <taxon>Coleoptera</taxon>
        <taxon>Polyphaga</taxon>
        <taxon>Elateriformia</taxon>
        <taxon>Elateroidea</taxon>
        <taxon>Elateridae</taxon>
        <taxon>Agrypninae</taxon>
        <taxon>Pyrophorini</taxon>
        <taxon>Ignelater</taxon>
    </lineage>
</organism>
<evidence type="ECO:0000256" key="1">
    <source>
        <dbReference type="ARBA" id="ARBA00004123"/>
    </source>
</evidence>